<feature type="transmembrane region" description="Helical" evidence="1">
    <location>
        <begin position="304"/>
        <end position="324"/>
    </location>
</feature>
<feature type="transmembrane region" description="Helical" evidence="1">
    <location>
        <begin position="86"/>
        <end position="107"/>
    </location>
</feature>
<feature type="transmembrane region" description="Helical" evidence="1">
    <location>
        <begin position="12"/>
        <end position="30"/>
    </location>
</feature>
<feature type="transmembrane region" description="Helical" evidence="1">
    <location>
        <begin position="172"/>
        <end position="193"/>
    </location>
</feature>
<dbReference type="PANTHER" id="PTHR36927:SF3">
    <property type="entry name" value="GLUCANS BIOSYNTHESIS PROTEIN C"/>
    <property type="match status" value="1"/>
</dbReference>
<keyword evidence="1" id="KW-0812">Transmembrane</keyword>
<sequence length="372" mass="43131">MNYDSRYSELDWLRVILIFAVFLHHVLMPFNGDDWHIMNTESSKLLDDIMVYFEQFRLPTLFFISGAGCVILLSKISVKQFFKDKFTRLFIPLLAGSVLIIPPQTYIENINELASFWQAYPALALKLELNHLWFIEYLIVFSVISIPINAMFQSRLGQGVVSIVAKISQLKIGLLCLVVILIFIKIFFSIYFPSDGHKIENLSSSSYYFFFFVTGMLFIRSTTIWQAIRDQRRINLFALVVFSALFYAYYYSPDLSEYLSLNVRWGIWWLVCCLVAWSALLSMLGYAQHYLTVTPNWLKESNQLIYPFYILHQTVIVVIGYFVISLEASISIKIILLFTASFTLTSAICAWLIRPFNVFRAMFGLKLIKSAT</sequence>
<feature type="transmembrane region" description="Helical" evidence="1">
    <location>
        <begin position="56"/>
        <end position="74"/>
    </location>
</feature>
<feature type="transmembrane region" description="Helical" evidence="1">
    <location>
        <begin position="205"/>
        <end position="222"/>
    </location>
</feature>
<evidence type="ECO:0000313" key="4">
    <source>
        <dbReference type="Proteomes" id="UP000191820"/>
    </source>
</evidence>
<proteinExistence type="predicted"/>
<dbReference type="RefSeq" id="WP_244899721.1">
    <property type="nucleotide sequence ID" value="NZ_CP020472.1"/>
</dbReference>
<keyword evidence="4" id="KW-1185">Reference proteome</keyword>
<feature type="transmembrane region" description="Helical" evidence="1">
    <location>
        <begin position="234"/>
        <end position="251"/>
    </location>
</feature>
<dbReference type="Pfam" id="PF01757">
    <property type="entry name" value="Acyl_transf_3"/>
    <property type="match status" value="1"/>
</dbReference>
<keyword evidence="1" id="KW-1133">Transmembrane helix</keyword>
<keyword evidence="1" id="KW-0472">Membrane</keyword>
<accession>A0ABM6JQ78</accession>
<gene>
    <name evidence="3" type="ORF">SJ2017_3497</name>
</gene>
<organism evidence="3 4">
    <name type="scientific">Shewanella japonica</name>
    <dbReference type="NCBI Taxonomy" id="93973"/>
    <lineage>
        <taxon>Bacteria</taxon>
        <taxon>Pseudomonadati</taxon>
        <taxon>Pseudomonadota</taxon>
        <taxon>Gammaproteobacteria</taxon>
        <taxon>Alteromonadales</taxon>
        <taxon>Shewanellaceae</taxon>
        <taxon>Shewanella</taxon>
    </lineage>
</organism>
<dbReference type="Proteomes" id="UP000191820">
    <property type="component" value="Chromosome"/>
</dbReference>
<evidence type="ECO:0000313" key="3">
    <source>
        <dbReference type="EMBL" id="ARD23746.1"/>
    </source>
</evidence>
<protein>
    <recommendedName>
        <fullName evidence="2">Acyltransferase 3 domain-containing protein</fullName>
    </recommendedName>
</protein>
<name>A0ABM6JQ78_9GAMM</name>
<feature type="transmembrane region" description="Helical" evidence="1">
    <location>
        <begin position="263"/>
        <end position="284"/>
    </location>
</feature>
<dbReference type="PANTHER" id="PTHR36927">
    <property type="entry name" value="BLR4337 PROTEIN"/>
    <property type="match status" value="1"/>
</dbReference>
<feature type="domain" description="Acyltransferase 3" evidence="2">
    <location>
        <begin position="8"/>
        <end position="353"/>
    </location>
</feature>
<reference evidence="3 4" key="1">
    <citation type="submission" date="2017-03" db="EMBL/GenBank/DDBJ databases">
        <title>Genome sequencing of Shewanella japonica KCTC 22435.</title>
        <authorList>
            <person name="Kim K.M."/>
        </authorList>
    </citation>
    <scope>NUCLEOTIDE SEQUENCE [LARGE SCALE GENOMIC DNA]</scope>
    <source>
        <strain evidence="3 4">KCTC 22435</strain>
    </source>
</reference>
<feature type="transmembrane region" description="Helical" evidence="1">
    <location>
        <begin position="330"/>
        <end position="353"/>
    </location>
</feature>
<feature type="transmembrane region" description="Helical" evidence="1">
    <location>
        <begin position="132"/>
        <end position="152"/>
    </location>
</feature>
<dbReference type="EMBL" id="CP020472">
    <property type="protein sequence ID" value="ARD23746.1"/>
    <property type="molecule type" value="Genomic_DNA"/>
</dbReference>
<evidence type="ECO:0000259" key="2">
    <source>
        <dbReference type="Pfam" id="PF01757"/>
    </source>
</evidence>
<evidence type="ECO:0000256" key="1">
    <source>
        <dbReference type="SAM" id="Phobius"/>
    </source>
</evidence>
<dbReference type="InterPro" id="IPR050623">
    <property type="entry name" value="Glucan_succinyl_AcylTrfase"/>
</dbReference>
<dbReference type="InterPro" id="IPR002656">
    <property type="entry name" value="Acyl_transf_3_dom"/>
</dbReference>